<keyword evidence="3" id="KW-0812">Transmembrane</keyword>
<evidence type="ECO:0000256" key="1">
    <source>
        <dbReference type="ARBA" id="ARBA00004370"/>
    </source>
</evidence>
<feature type="transmembrane region" description="Helical" evidence="3">
    <location>
        <begin position="20"/>
        <end position="40"/>
    </location>
</feature>
<name>A0A8J5KMU9_ZINOF</name>
<dbReference type="GO" id="GO:0022890">
    <property type="term" value="F:inorganic cation transmembrane transporter activity"/>
    <property type="evidence" value="ECO:0007669"/>
    <property type="project" value="TreeGrafter"/>
</dbReference>
<protein>
    <submittedName>
        <fullName evidence="4">Uncharacterized protein</fullName>
    </submittedName>
</protein>
<gene>
    <name evidence="4" type="ORF">ZIOFF_059643</name>
</gene>
<dbReference type="GO" id="GO:0072546">
    <property type="term" value="C:EMC complex"/>
    <property type="evidence" value="ECO:0007669"/>
    <property type="project" value="TreeGrafter"/>
</dbReference>
<evidence type="ECO:0000313" key="5">
    <source>
        <dbReference type="Proteomes" id="UP000734854"/>
    </source>
</evidence>
<comment type="caution">
    <text evidence="4">The sequence shown here is derived from an EMBL/GenBank/DDBJ whole genome shotgun (WGS) entry which is preliminary data.</text>
</comment>
<organism evidence="4 5">
    <name type="scientific">Zingiber officinale</name>
    <name type="common">Ginger</name>
    <name type="synonym">Amomum zingiber</name>
    <dbReference type="NCBI Taxonomy" id="94328"/>
    <lineage>
        <taxon>Eukaryota</taxon>
        <taxon>Viridiplantae</taxon>
        <taxon>Streptophyta</taxon>
        <taxon>Embryophyta</taxon>
        <taxon>Tracheophyta</taxon>
        <taxon>Spermatophyta</taxon>
        <taxon>Magnoliopsida</taxon>
        <taxon>Liliopsida</taxon>
        <taxon>Zingiberales</taxon>
        <taxon>Zingiberaceae</taxon>
        <taxon>Zingiber</taxon>
    </lineage>
</organism>
<evidence type="ECO:0000256" key="3">
    <source>
        <dbReference type="SAM" id="Phobius"/>
    </source>
</evidence>
<dbReference type="GO" id="GO:0005794">
    <property type="term" value="C:Golgi apparatus"/>
    <property type="evidence" value="ECO:0007669"/>
    <property type="project" value="TreeGrafter"/>
</dbReference>
<dbReference type="PANTHER" id="PTHR21181">
    <property type="match status" value="1"/>
</dbReference>
<sequence>MNQIEIGSGEGREEHKEMRFGFMVGILGGFLLAHAGYATIQCKKQFSPFPHLIFSSPIRANMASLIRWFDSFFYLRFSICSVDRGMLKIVEEEFSCPPMNVVIGLLLGLALCIWAALASPAKFKSIHPDSEENSSSKNYAHDILENFELIFYSEIHGTSMRLDCMMLHDLVVSLPANLDFMIFNHRGKVFPSNAEFKLKK</sequence>
<keyword evidence="3" id="KW-1133">Transmembrane helix</keyword>
<keyword evidence="2 3" id="KW-0472">Membrane</keyword>
<dbReference type="GO" id="GO:0005886">
    <property type="term" value="C:plasma membrane"/>
    <property type="evidence" value="ECO:0007669"/>
    <property type="project" value="TreeGrafter"/>
</dbReference>
<evidence type="ECO:0000256" key="2">
    <source>
        <dbReference type="ARBA" id="ARBA00023136"/>
    </source>
</evidence>
<dbReference type="AlphaFoldDB" id="A0A8J5KMU9"/>
<keyword evidence="5" id="KW-1185">Reference proteome</keyword>
<dbReference type="EMBL" id="JACMSC010000016">
    <property type="protein sequence ID" value="KAG6483003.1"/>
    <property type="molecule type" value="Genomic_DNA"/>
</dbReference>
<feature type="transmembrane region" description="Helical" evidence="3">
    <location>
        <begin position="99"/>
        <end position="117"/>
    </location>
</feature>
<accession>A0A8J5KMU9</accession>
<reference evidence="4 5" key="1">
    <citation type="submission" date="2020-08" db="EMBL/GenBank/DDBJ databases">
        <title>Plant Genome Project.</title>
        <authorList>
            <person name="Zhang R.-G."/>
        </authorList>
    </citation>
    <scope>NUCLEOTIDE SEQUENCE [LARGE SCALE GENOMIC DNA]</scope>
    <source>
        <tissue evidence="4">Rhizome</tissue>
    </source>
</reference>
<dbReference type="PANTHER" id="PTHR21181:SF7">
    <property type="entry name" value="ER MEMBRANE PROTEIN COMPLEX SUBUNIT 5"/>
    <property type="match status" value="1"/>
</dbReference>
<evidence type="ECO:0000313" key="4">
    <source>
        <dbReference type="EMBL" id="KAG6483003.1"/>
    </source>
</evidence>
<dbReference type="Proteomes" id="UP000734854">
    <property type="component" value="Unassembled WGS sequence"/>
</dbReference>
<proteinExistence type="predicted"/>
<dbReference type="GO" id="GO:0005769">
    <property type="term" value="C:early endosome"/>
    <property type="evidence" value="ECO:0007669"/>
    <property type="project" value="TreeGrafter"/>
</dbReference>
<comment type="subcellular location">
    <subcellularLocation>
        <location evidence="1">Membrane</location>
    </subcellularLocation>
</comment>